<protein>
    <recommendedName>
        <fullName evidence="5">PepSY domain-containing protein</fullName>
    </recommendedName>
</protein>
<dbReference type="AlphaFoldDB" id="A0A0D0KX09"/>
<evidence type="ECO:0008006" key="5">
    <source>
        <dbReference type="Google" id="ProtNLM"/>
    </source>
</evidence>
<comment type="caution">
    <text evidence="3">The sequence shown here is derived from an EMBL/GenBank/DDBJ whole genome shotgun (WGS) entry which is preliminary data.</text>
</comment>
<evidence type="ECO:0000313" key="3">
    <source>
        <dbReference type="EMBL" id="KIQ02944.1"/>
    </source>
</evidence>
<feature type="signal peptide" evidence="2">
    <location>
        <begin position="1"/>
        <end position="20"/>
    </location>
</feature>
<keyword evidence="2" id="KW-0732">Signal</keyword>
<sequence>MKKFILAAALLSATALSVAAQTSAPATTAPATSAPTTTAPAPSTDGNTPAVATPETANPTAPVEGANSFTEEQAKTRIQEAGYTDVKDLKKDDKGIWMAGGMKDGKAVMISMDYQGNVVAK</sequence>
<organism evidence="3 4">
    <name type="scientific">Agrobacterium tumefaciens</name>
    <dbReference type="NCBI Taxonomy" id="358"/>
    <lineage>
        <taxon>Bacteria</taxon>
        <taxon>Pseudomonadati</taxon>
        <taxon>Pseudomonadota</taxon>
        <taxon>Alphaproteobacteria</taxon>
        <taxon>Hyphomicrobiales</taxon>
        <taxon>Rhizobiaceae</taxon>
        <taxon>Rhizobium/Agrobacterium group</taxon>
        <taxon>Agrobacterium</taxon>
        <taxon>Agrobacterium tumefaciens complex</taxon>
    </lineage>
</organism>
<dbReference type="EMBL" id="JXQV01000009">
    <property type="protein sequence ID" value="KIQ02944.1"/>
    <property type="molecule type" value="Genomic_DNA"/>
</dbReference>
<feature type="region of interest" description="Disordered" evidence="1">
    <location>
        <begin position="21"/>
        <end position="70"/>
    </location>
</feature>
<dbReference type="Proteomes" id="UP000035017">
    <property type="component" value="Unassembled WGS sequence"/>
</dbReference>
<evidence type="ECO:0000256" key="2">
    <source>
        <dbReference type="SAM" id="SignalP"/>
    </source>
</evidence>
<feature type="compositionally biased region" description="Low complexity" evidence="1">
    <location>
        <begin position="21"/>
        <end position="44"/>
    </location>
</feature>
<accession>A0A0D0KX09</accession>
<dbReference type="OrthoDB" id="7376531at2"/>
<reference evidence="3 4" key="1">
    <citation type="submission" date="2014-12" db="EMBL/GenBank/DDBJ databases">
        <title>16Stimator: statistical estimation of ribosomal gene copy numbers from draft genome assemblies.</title>
        <authorList>
            <person name="Perisin M.A."/>
            <person name="Vetter M."/>
            <person name="Gilbert J.A."/>
            <person name="Bergelson J."/>
        </authorList>
    </citation>
    <scope>NUCLEOTIDE SEQUENCE [LARGE SCALE GENOMIC DNA]</scope>
    <source>
        <strain evidence="3 4">MEJ076</strain>
    </source>
</reference>
<name>A0A0D0KX09_AGRTU</name>
<feature type="chain" id="PRO_5002226568" description="PepSY domain-containing protein" evidence="2">
    <location>
        <begin position="21"/>
        <end position="121"/>
    </location>
</feature>
<evidence type="ECO:0000313" key="4">
    <source>
        <dbReference type="Proteomes" id="UP000035017"/>
    </source>
</evidence>
<evidence type="ECO:0000256" key="1">
    <source>
        <dbReference type="SAM" id="MobiDB-lite"/>
    </source>
</evidence>
<proteinExistence type="predicted"/>
<gene>
    <name evidence="3" type="ORF">RU07_10205</name>
</gene>